<keyword evidence="5" id="KW-0732">Signal</keyword>
<keyword evidence="8" id="KW-1185">Reference proteome</keyword>
<dbReference type="Pfam" id="PF14707">
    <property type="entry name" value="Sulfatase_C"/>
    <property type="match status" value="1"/>
</dbReference>
<organism evidence="7 8">
    <name type="scientific">SAR86 cluster bacterium</name>
    <dbReference type="NCBI Taxonomy" id="2030880"/>
    <lineage>
        <taxon>Bacteria</taxon>
        <taxon>Pseudomonadati</taxon>
        <taxon>Pseudomonadota</taxon>
        <taxon>Gammaproteobacteria</taxon>
        <taxon>SAR86 cluster</taxon>
    </lineage>
</organism>
<protein>
    <submittedName>
        <fullName evidence="7">Sulfatase-like hydrolase/transferase</fullName>
    </submittedName>
</protein>
<evidence type="ECO:0000313" key="8">
    <source>
        <dbReference type="Proteomes" id="UP001056381"/>
    </source>
</evidence>
<evidence type="ECO:0000256" key="1">
    <source>
        <dbReference type="ARBA" id="ARBA00008779"/>
    </source>
</evidence>
<evidence type="ECO:0000256" key="3">
    <source>
        <dbReference type="ARBA" id="ARBA00022801"/>
    </source>
</evidence>
<proteinExistence type="inferred from homology"/>
<dbReference type="InterPro" id="IPR050738">
    <property type="entry name" value="Sulfatase"/>
</dbReference>
<dbReference type="PROSITE" id="PS00523">
    <property type="entry name" value="SULFATASE_1"/>
    <property type="match status" value="1"/>
</dbReference>
<feature type="chain" id="PRO_5040432683" evidence="5">
    <location>
        <begin position="18"/>
        <end position="487"/>
    </location>
</feature>
<keyword evidence="4" id="KW-0106">Calcium</keyword>
<gene>
    <name evidence="7" type="ORF">M9B40_03560</name>
</gene>
<dbReference type="AlphaFoldDB" id="A0A9Q8TZ02"/>
<dbReference type="InterPro" id="IPR017850">
    <property type="entry name" value="Alkaline_phosphatase_core_sf"/>
</dbReference>
<dbReference type="InterPro" id="IPR024607">
    <property type="entry name" value="Sulfatase_CS"/>
</dbReference>
<name>A0A9Q8TZ02_9GAMM</name>
<keyword evidence="3 7" id="KW-0378">Hydrolase</keyword>
<accession>A0A9Q8TZ02</accession>
<dbReference type="PANTHER" id="PTHR42693">
    <property type="entry name" value="ARYLSULFATASE FAMILY MEMBER"/>
    <property type="match status" value="1"/>
</dbReference>
<feature type="signal peptide" evidence="5">
    <location>
        <begin position="1"/>
        <end position="17"/>
    </location>
</feature>
<dbReference type="GO" id="GO:0046872">
    <property type="term" value="F:metal ion binding"/>
    <property type="evidence" value="ECO:0007669"/>
    <property type="project" value="UniProtKB-KW"/>
</dbReference>
<feature type="domain" description="Sulfatase N-terminal" evidence="6">
    <location>
        <begin position="23"/>
        <end position="373"/>
    </location>
</feature>
<dbReference type="Gene3D" id="3.30.1120.10">
    <property type="match status" value="1"/>
</dbReference>
<dbReference type="InterPro" id="IPR000917">
    <property type="entry name" value="Sulfatase_N"/>
</dbReference>
<sequence length="487" mass="54939">MKKISLLIALLSISAFSNPKDQPNFVIIYVDDMGYADIGQFQDEKISTPNLDLMAASGQTWTNFYASSSVCTPSRAGLLTGILPVRNGLYGDQIAVFFPGSKTGIPKNQLTLAEVFQTNGYSTGIFGKWHLGDAKEFLPTRHGFDEYVGIPYSNDMDWNVNGITFDKLISSPDLYEEYEKISSAITEQIFNPNIKDWNVPLLRSIKSKDGYIDEVLERPANQNLITKNYTEYSLNFLEQSVKNNKSFFLFLSHSMPHVPLFRSKGFVNKSRLGIYGDVIEEIDWSVGQIISKLKKLNKLNNTYIVFTSDNGPWLLYGPHGGKAEPLRSGKGTTFEGGMRVMTIISGPDVKKGTVDDIGSQTDIFKTFLSLANIKSKFSSIDSIDLSETIRKGKPSKRKFIPYFVGSELRAFRYKDHKIHFITQGAYNMPPPRELHEKPLLYDLSKDIGESQDISEIDTKTLEIIIKESELFKKDLIIRKSIVDVQFQ</sequence>
<dbReference type="Gene3D" id="3.40.720.10">
    <property type="entry name" value="Alkaline Phosphatase, subunit A"/>
    <property type="match status" value="1"/>
</dbReference>
<evidence type="ECO:0000256" key="2">
    <source>
        <dbReference type="ARBA" id="ARBA00022723"/>
    </source>
</evidence>
<reference evidence="7" key="1">
    <citation type="submission" date="2022-05" db="EMBL/GenBank/DDBJ databases">
        <title>Single-amplified genomics reveal most streamlined microbe among free-living bacteria.</title>
        <authorList>
            <person name="Roda-Garcia J."/>
            <person name="Haro-Moreno J.M."/>
            <person name="Rodriguez-Valera F."/>
            <person name="Almagro-Moreno S."/>
            <person name="Lopez-Perez M."/>
        </authorList>
    </citation>
    <scope>NUCLEOTIDE SEQUENCE</scope>
    <source>
        <strain evidence="7">TMED112-D2-2</strain>
    </source>
</reference>
<dbReference type="EMBL" id="CP097966">
    <property type="protein sequence ID" value="URQ62815.1"/>
    <property type="molecule type" value="Genomic_DNA"/>
</dbReference>
<dbReference type="GO" id="GO:0004065">
    <property type="term" value="F:arylsulfatase activity"/>
    <property type="evidence" value="ECO:0007669"/>
    <property type="project" value="TreeGrafter"/>
</dbReference>
<dbReference type="Pfam" id="PF00884">
    <property type="entry name" value="Sulfatase"/>
    <property type="match status" value="1"/>
</dbReference>
<dbReference type="Proteomes" id="UP001056381">
    <property type="component" value="Chromosome"/>
</dbReference>
<keyword evidence="2" id="KW-0479">Metal-binding</keyword>
<evidence type="ECO:0000313" key="7">
    <source>
        <dbReference type="EMBL" id="URQ62815.1"/>
    </source>
</evidence>
<dbReference type="PANTHER" id="PTHR42693:SF33">
    <property type="entry name" value="ARYLSULFATASE"/>
    <property type="match status" value="1"/>
</dbReference>
<evidence type="ECO:0000256" key="5">
    <source>
        <dbReference type="SAM" id="SignalP"/>
    </source>
</evidence>
<evidence type="ECO:0000259" key="6">
    <source>
        <dbReference type="Pfam" id="PF00884"/>
    </source>
</evidence>
<dbReference type="SUPFAM" id="SSF53649">
    <property type="entry name" value="Alkaline phosphatase-like"/>
    <property type="match status" value="1"/>
</dbReference>
<comment type="similarity">
    <text evidence="1">Belongs to the sulfatase family.</text>
</comment>
<evidence type="ECO:0000256" key="4">
    <source>
        <dbReference type="ARBA" id="ARBA00022837"/>
    </source>
</evidence>